<dbReference type="SMART" id="SM00367">
    <property type="entry name" value="LRR_CC"/>
    <property type="match status" value="4"/>
</dbReference>
<dbReference type="PANTHER" id="PTHR13318">
    <property type="entry name" value="PARTNER OF PAIRED, ISOFORM B-RELATED"/>
    <property type="match status" value="1"/>
</dbReference>
<dbReference type="InterPro" id="IPR006553">
    <property type="entry name" value="Leu-rich_rpt_Cys-con_subtyp"/>
</dbReference>
<evidence type="ECO:0000259" key="2">
    <source>
        <dbReference type="PROSITE" id="PS50181"/>
    </source>
</evidence>
<dbReference type="AlphaFoldDB" id="A0A026WYR6"/>
<protein>
    <submittedName>
        <fullName evidence="3">F-box/LRR-repeat protein</fullName>
    </submittedName>
</protein>
<dbReference type="STRING" id="2015173.A0A026WYR6"/>
<feature type="domain" description="F-box" evidence="2">
    <location>
        <begin position="314"/>
        <end position="360"/>
    </location>
</feature>
<reference evidence="4" key="3">
    <citation type="submission" date="2018-07" db="EMBL/GenBank/DDBJ databases">
        <authorList>
            <person name="Mckenzie S.K."/>
            <person name="Kronauer D.J.C."/>
        </authorList>
    </citation>
    <scope>NUCLEOTIDE SEQUENCE</scope>
    <source>
        <strain evidence="4">Clonal line C1</strain>
    </source>
</reference>
<dbReference type="SUPFAM" id="SSF81383">
    <property type="entry name" value="F-box domain"/>
    <property type="match status" value="1"/>
</dbReference>
<proteinExistence type="predicted"/>
<gene>
    <name evidence="4" type="ORF">DMN91_005152</name>
    <name evidence="3" type="ORF">X777_08364</name>
</gene>
<dbReference type="InterPro" id="IPR032675">
    <property type="entry name" value="LRR_dom_sf"/>
</dbReference>
<name>A0A026WYR6_OOCBI</name>
<dbReference type="SMART" id="SM00256">
    <property type="entry name" value="FBOX"/>
    <property type="match status" value="1"/>
</dbReference>
<dbReference type="SUPFAM" id="SSF52047">
    <property type="entry name" value="RNI-like"/>
    <property type="match status" value="1"/>
</dbReference>
<dbReference type="InterPro" id="IPR001810">
    <property type="entry name" value="F-box_dom"/>
</dbReference>
<evidence type="ECO:0000313" key="5">
    <source>
        <dbReference type="Proteomes" id="UP000053097"/>
    </source>
</evidence>
<dbReference type="PROSITE" id="PS50181">
    <property type="entry name" value="FBOX"/>
    <property type="match status" value="1"/>
</dbReference>
<keyword evidence="5" id="KW-1185">Reference proteome</keyword>
<dbReference type="InterPro" id="IPR036047">
    <property type="entry name" value="F-box-like_dom_sf"/>
</dbReference>
<reference evidence="4" key="2">
    <citation type="journal article" date="2018" name="Genome Res.">
        <title>The genomic architecture and molecular evolution of ant odorant receptors.</title>
        <authorList>
            <person name="McKenzie S.K."/>
            <person name="Kronauer D.J.C."/>
        </authorList>
    </citation>
    <scope>NUCLEOTIDE SEQUENCE [LARGE SCALE GENOMIC DNA]</scope>
    <source>
        <strain evidence="4">Clonal line C1</strain>
    </source>
</reference>
<dbReference type="GO" id="GO:0019005">
    <property type="term" value="C:SCF ubiquitin ligase complex"/>
    <property type="evidence" value="ECO:0007669"/>
    <property type="project" value="TreeGrafter"/>
</dbReference>
<dbReference type="EMBL" id="QOIP01000005">
    <property type="protein sequence ID" value="RLU22874.1"/>
    <property type="molecule type" value="Genomic_DNA"/>
</dbReference>
<organism evidence="3 5">
    <name type="scientific">Ooceraea biroi</name>
    <name type="common">Clonal raider ant</name>
    <name type="synonym">Cerapachys biroi</name>
    <dbReference type="NCBI Taxonomy" id="2015173"/>
    <lineage>
        <taxon>Eukaryota</taxon>
        <taxon>Metazoa</taxon>
        <taxon>Ecdysozoa</taxon>
        <taxon>Arthropoda</taxon>
        <taxon>Hexapoda</taxon>
        <taxon>Insecta</taxon>
        <taxon>Pterygota</taxon>
        <taxon>Neoptera</taxon>
        <taxon>Endopterygota</taxon>
        <taxon>Hymenoptera</taxon>
        <taxon>Apocrita</taxon>
        <taxon>Aculeata</taxon>
        <taxon>Formicoidea</taxon>
        <taxon>Formicidae</taxon>
        <taxon>Dorylinae</taxon>
        <taxon>Ooceraea</taxon>
    </lineage>
</organism>
<dbReference type="Proteomes" id="UP000279307">
    <property type="component" value="Chromosome 5"/>
</dbReference>
<accession>A0A026WYR6</accession>
<sequence>MVHYSERLQMNNENYVTFVAQFVQKVDDFSSEYGDSNSISYTVNNITGIPSKFPDYGDFPHAYVMRTYGQWWDKAPSRSIDYMPQNNPDVVSHDYIVIRFHESVYPLRISIYEIYNPGSVVRIWAKNPDNQWFQLWSGPPQIVPPQARLFSPPLEPCNFKTNTIRLEFNHSQLDYYTEFDAVLLFGTFELVLPKSPRFKQSLSKLLESMNPDYPNEEDIYNLTPNHTNHNMLQLDVYRLKTSLQDHCAMFAREIVEICQKSKLVEESELIQFYHNVPPLDEGYDNMQRFLEGDLSEFVEKMNVPPAEPQELPINDAFSVLANETVLKILGYLDLKSLCRLRSVNRHFNNLAQDPLLYKRLNLKPYWHSFDEDVLHSLMPRFKYLQQLDLSWCGSYGMLIPDNLIRFFYQYGAPLTHLRLNCCEMVDDDVIYVISVTCKDLKELCLRFCQNVRYGFQHLQQLRCLEILDLYKTSIETADVCRILHSNPRMRHLNVAGVSERLDADEIARELGSSCLGLESVDFWKALNLSSQGINALTACRNLREVDFSWCSNTVINQTECFYNFFTCCKHLEKIFLGSFRGVTERDLRHLTLCKELKQLDLLGSMSITPEVCQDILLSCEKLELIDLSFCEHISNVEVDEWRAQFPNVAIKRSFPIQEARS</sequence>
<evidence type="ECO:0000313" key="3">
    <source>
        <dbReference type="EMBL" id="EZA61152.1"/>
    </source>
</evidence>
<dbReference type="PANTHER" id="PTHR13318:SF152">
    <property type="entry name" value="F-BOX_LRR-REPEAT PROTEIN 4"/>
    <property type="match status" value="1"/>
</dbReference>
<dbReference type="Pfam" id="PF12937">
    <property type="entry name" value="F-box-like"/>
    <property type="match status" value="1"/>
</dbReference>
<reference evidence="3 5" key="1">
    <citation type="journal article" date="2014" name="Curr. Biol.">
        <title>The genome of the clonal raider ant Cerapachys biroi.</title>
        <authorList>
            <person name="Oxley P.R."/>
            <person name="Ji L."/>
            <person name="Fetter-Pruneda I."/>
            <person name="McKenzie S.K."/>
            <person name="Li C."/>
            <person name="Hu H."/>
            <person name="Zhang G."/>
            <person name="Kronauer D.J."/>
        </authorList>
    </citation>
    <scope>NUCLEOTIDE SEQUENCE [LARGE SCALE GENOMIC DNA]</scope>
</reference>
<dbReference type="OrthoDB" id="2153609at2759"/>
<dbReference type="Gene3D" id="1.20.1280.50">
    <property type="match status" value="1"/>
</dbReference>
<evidence type="ECO:0000256" key="1">
    <source>
        <dbReference type="ARBA" id="ARBA00022786"/>
    </source>
</evidence>
<dbReference type="Gene3D" id="3.80.10.10">
    <property type="entry name" value="Ribonuclease Inhibitor"/>
    <property type="match status" value="1"/>
</dbReference>
<evidence type="ECO:0000313" key="4">
    <source>
        <dbReference type="EMBL" id="RLU22874.1"/>
    </source>
</evidence>
<dbReference type="GO" id="GO:0031146">
    <property type="term" value="P:SCF-dependent proteasomal ubiquitin-dependent protein catabolic process"/>
    <property type="evidence" value="ECO:0007669"/>
    <property type="project" value="TreeGrafter"/>
</dbReference>
<dbReference type="EMBL" id="KK107063">
    <property type="protein sequence ID" value="EZA61152.1"/>
    <property type="molecule type" value="Genomic_DNA"/>
</dbReference>
<keyword evidence="1" id="KW-0833">Ubl conjugation pathway</keyword>
<dbReference type="Proteomes" id="UP000053097">
    <property type="component" value="Unassembled WGS sequence"/>
</dbReference>
<dbReference type="OMA" id="GWCMREA"/>